<accession>A0A6J1D9K3</accession>
<organism evidence="3 4">
    <name type="scientific">Momordica charantia</name>
    <name type="common">Bitter gourd</name>
    <name type="synonym">Balsam pear</name>
    <dbReference type="NCBI Taxonomy" id="3673"/>
    <lineage>
        <taxon>Eukaryota</taxon>
        <taxon>Viridiplantae</taxon>
        <taxon>Streptophyta</taxon>
        <taxon>Embryophyta</taxon>
        <taxon>Tracheophyta</taxon>
        <taxon>Spermatophyta</taxon>
        <taxon>Magnoliopsida</taxon>
        <taxon>eudicotyledons</taxon>
        <taxon>Gunneridae</taxon>
        <taxon>Pentapetalae</taxon>
        <taxon>rosids</taxon>
        <taxon>fabids</taxon>
        <taxon>Cucurbitales</taxon>
        <taxon>Cucurbitaceae</taxon>
        <taxon>Momordiceae</taxon>
        <taxon>Momordica</taxon>
    </lineage>
</organism>
<feature type="region of interest" description="Disordered" evidence="2">
    <location>
        <begin position="482"/>
        <end position="509"/>
    </location>
</feature>
<feature type="compositionally biased region" description="Basic and acidic residues" evidence="2">
    <location>
        <begin position="179"/>
        <end position="188"/>
    </location>
</feature>
<protein>
    <submittedName>
        <fullName evidence="4">Uncharacterized protein LOC111018294</fullName>
    </submittedName>
</protein>
<dbReference type="RefSeq" id="XP_022150017.1">
    <property type="nucleotide sequence ID" value="XM_022294325.1"/>
</dbReference>
<evidence type="ECO:0000313" key="4">
    <source>
        <dbReference type="RefSeq" id="XP_022150017.1"/>
    </source>
</evidence>
<gene>
    <name evidence="4" type="primary">LOC111018294</name>
</gene>
<sequence length="673" mass="73035">MAMPSGNVGVSNKVPFQSGGGGGGEIHHQHHPRPWYPDERDGFISWLRGEFAAANAIIDSLCHHLRAVGEPGEYDVVIGCIQQRRCNWTPVLHMQQYFSVAEVMYSLQQVASRRQQRYIDPVKVGPKLYRRPGPFKQPHGHRVEAVKEEVVACADSCNGGNSSGFVGSRKVEQVSNTCEESKAMGEDEKLIDEDSGSVEDKKDIHGKDQSDSKSKCGENLEDNASNKESQVELTDDGCSSSHRDKELQSVQSRNGKQNAAATPRTFVANEMFDGKMVNVMEGLKLYEELFDDAEVSKLVSLVNDLRASGKRGQFQGQTYVVSKRPMKGHGREMIQLGFPIADAPHDDETSAGISKDRRIEPIPSLLQDVIDRLVGEQVMTLKPDSCIIDFYNEGDHSQPHVWPPWFGRPVGVLLLTECEMTFGRVIGTDHSGNYRGAMKLPLTPGTLLLVQGRSADFAKHAIPAIRKQRILVTLTKSQPKKAALADGQRTSSNVGPFSSWGPPSARSPNHRLPPGQKHYPTVPSTCVLPAPPIHSQMPPPNGIPPLIVPPVAPPMPFPAPVSIPPGPPAWPAAHPRHPPPRLPVPGTGVFLPPGSSSTPPLQQLASSTVETGSLTEKENGCSTKSDHSTAASPGEKPEAKAERQECNGNMEGSESGKVAAEEEQQQQQQSGGI</sequence>
<feature type="compositionally biased region" description="Basic and acidic residues" evidence="2">
    <location>
        <begin position="198"/>
        <end position="218"/>
    </location>
</feature>
<evidence type="ECO:0000256" key="2">
    <source>
        <dbReference type="SAM" id="MobiDB-lite"/>
    </source>
</evidence>
<proteinExistence type="inferred from homology"/>
<name>A0A6J1D9K3_MOMCH</name>
<feature type="region of interest" description="Disordered" evidence="2">
    <location>
        <begin position="568"/>
        <end position="673"/>
    </location>
</feature>
<feature type="compositionally biased region" description="Polar residues" evidence="2">
    <location>
        <begin position="248"/>
        <end position="260"/>
    </location>
</feature>
<dbReference type="Proteomes" id="UP000504603">
    <property type="component" value="Unplaced"/>
</dbReference>
<dbReference type="InterPro" id="IPR037151">
    <property type="entry name" value="AlkB-like_sf"/>
</dbReference>
<dbReference type="KEGG" id="mcha:111018294"/>
<feature type="compositionally biased region" description="Polar residues" evidence="2">
    <location>
        <begin position="594"/>
        <end position="614"/>
    </location>
</feature>
<dbReference type="GO" id="GO:0006402">
    <property type="term" value="P:mRNA catabolic process"/>
    <property type="evidence" value="ECO:0007669"/>
    <property type="project" value="InterPro"/>
</dbReference>
<dbReference type="GO" id="GO:0032451">
    <property type="term" value="F:demethylase activity"/>
    <property type="evidence" value="ECO:0007669"/>
    <property type="project" value="InterPro"/>
</dbReference>
<evidence type="ECO:0000313" key="3">
    <source>
        <dbReference type="Proteomes" id="UP000504603"/>
    </source>
</evidence>
<dbReference type="SUPFAM" id="SSF51197">
    <property type="entry name" value="Clavaminate synthase-like"/>
    <property type="match status" value="1"/>
</dbReference>
<dbReference type="PANTHER" id="PTHR31447:SF0">
    <property type="entry name" value="HYDROXYPROLINE-RICH GLYCOPROTEIN FAMILY PROTEIN"/>
    <property type="match status" value="1"/>
</dbReference>
<feature type="compositionally biased region" description="Polar residues" evidence="2">
    <location>
        <begin position="222"/>
        <end position="240"/>
    </location>
</feature>
<reference evidence="4" key="1">
    <citation type="submission" date="2025-08" db="UniProtKB">
        <authorList>
            <consortium name="RefSeq"/>
        </authorList>
    </citation>
    <scope>IDENTIFICATION</scope>
    <source>
        <strain evidence="4">OHB3-1</strain>
    </source>
</reference>
<dbReference type="PANTHER" id="PTHR31447">
    <property type="entry name" value="HYDROXYPROLINE-RICH GLYCOPROTEIN FAMILY PROTEIN-RELATED"/>
    <property type="match status" value="1"/>
</dbReference>
<evidence type="ECO:0000256" key="1">
    <source>
        <dbReference type="ARBA" id="ARBA00007879"/>
    </source>
</evidence>
<keyword evidence="3" id="KW-1185">Reference proteome</keyword>
<dbReference type="OrthoDB" id="1916097at2759"/>
<dbReference type="Gene3D" id="2.60.120.590">
    <property type="entry name" value="Alpha-ketoglutarate-dependent dioxygenase AlkB-like"/>
    <property type="match status" value="1"/>
</dbReference>
<comment type="similarity">
    <text evidence="1">Belongs to the alkB family.</text>
</comment>
<feature type="region of interest" description="Disordered" evidence="2">
    <location>
        <begin position="177"/>
        <end position="262"/>
    </location>
</feature>
<dbReference type="AlphaFoldDB" id="A0A6J1D9K3"/>
<feature type="compositionally biased region" description="Basic and acidic residues" evidence="2">
    <location>
        <begin position="615"/>
        <end position="627"/>
    </location>
</feature>
<dbReference type="GeneID" id="111018294"/>
<feature type="compositionally biased region" description="Basic and acidic residues" evidence="2">
    <location>
        <begin position="635"/>
        <end position="645"/>
    </location>
</feature>
<dbReference type="GO" id="GO:0003729">
    <property type="term" value="F:mRNA binding"/>
    <property type="evidence" value="ECO:0007669"/>
    <property type="project" value="InterPro"/>
</dbReference>
<dbReference type="InterPro" id="IPR044842">
    <property type="entry name" value="ALKBH9B/ALKBH10B-like"/>
</dbReference>